<dbReference type="InterPro" id="IPR019734">
    <property type="entry name" value="TPR_rpt"/>
</dbReference>
<organism evidence="4 5">
    <name type="scientific">Brevibacillus fluminis</name>
    <dbReference type="NCBI Taxonomy" id="511487"/>
    <lineage>
        <taxon>Bacteria</taxon>
        <taxon>Bacillati</taxon>
        <taxon>Bacillota</taxon>
        <taxon>Bacilli</taxon>
        <taxon>Bacillales</taxon>
        <taxon>Paenibacillaceae</taxon>
        <taxon>Brevibacillus</taxon>
    </lineage>
</organism>
<dbReference type="Proteomes" id="UP000271031">
    <property type="component" value="Unassembled WGS sequence"/>
</dbReference>
<keyword evidence="1" id="KW-0802">TPR repeat</keyword>
<feature type="signal peptide" evidence="3">
    <location>
        <begin position="1"/>
        <end position="25"/>
    </location>
</feature>
<protein>
    <submittedName>
        <fullName evidence="4">Uncharacterized protein</fullName>
    </submittedName>
</protein>
<feature type="region of interest" description="Disordered" evidence="2">
    <location>
        <begin position="671"/>
        <end position="693"/>
    </location>
</feature>
<evidence type="ECO:0000313" key="4">
    <source>
        <dbReference type="EMBL" id="RNB84485.1"/>
    </source>
</evidence>
<feature type="chain" id="PRO_5018047553" evidence="3">
    <location>
        <begin position="26"/>
        <end position="801"/>
    </location>
</feature>
<dbReference type="PROSITE" id="PS50005">
    <property type="entry name" value="TPR"/>
    <property type="match status" value="1"/>
</dbReference>
<accession>A0A3M8DAZ6</accession>
<dbReference type="AlphaFoldDB" id="A0A3M8DAZ6"/>
<dbReference type="RefSeq" id="WP_122919768.1">
    <property type="nucleotide sequence ID" value="NZ_RHHQ01000017.1"/>
</dbReference>
<sequence length="801" mass="91098">MKAKKLVSVLCGVSLLAAPIMNSSAASEPSPAAAEQVQSTEKLLSSAMSEYRSNDRTLSDATIKEIMRQKESVLPIARKGILMEANRLRFPIADSDALYDEWSFWLEVARQLHDERLLPDLLHWTDDRRSIPNPFRLGEVIDGVLPAGKEGTLLPLLDKATEEGAEVLLSLYAKRVQVSAQQIQDWLTNYAKSPSIGGIVSVIAGLPDGQEQLKQQFGKTPGAHELDRAIIGRIDYGKDRKWASEVAKATEDAYIEQTIDMTLAYHHGDPDAVKRLYKSGEKGGYQVLLTGPVEKLIVARYPDGMLAKGIKQYEAITGKPYFFGGENEEWYRAKGADYDKPQAGITQWQAFIRAYPNHPAADDAAYRLARCYQIAGQYDEALIWFERALKSGDADMWYDASGQFLFVLDVNTGQDGFAKLEKTEMPEWKQIWVAYSKAVETLRANQFEQAARELQNLITRYDGKEIFADSVLQYVWYDRMAGDTFWYHVKQQLTSVRKLASLQEAANQAKGADRARKQYELAAAIFHDEFTYYNYLWHGERQTFFWIGQIREMEYDESLDRYIGRFNHLVQAKRQFDLIQLDQADPETGAKALFSRALCDSKLTQYGQEVSFHSTRAALLTDLVDTGEQLLKRYPDSELADDMLLLMYRYNNDDALIQRLLTHYPKSDSAAEAKKLQSEKNTTAGGQQQPSPFLSRLPYQQLSQDDWKLPATVAKWYAEKKPSDKLMEAVIEESGWTYFAIKPEKGKVPTISGLEVDHNNTYVYYWLSDPSKTNVRSDQDCVLIRVPTRFLPKGEIRFRLA</sequence>
<proteinExistence type="predicted"/>
<keyword evidence="5" id="KW-1185">Reference proteome</keyword>
<dbReference type="Gene3D" id="1.25.40.10">
    <property type="entry name" value="Tetratricopeptide repeat domain"/>
    <property type="match status" value="1"/>
</dbReference>
<dbReference type="SUPFAM" id="SSF48452">
    <property type="entry name" value="TPR-like"/>
    <property type="match status" value="1"/>
</dbReference>
<keyword evidence="3" id="KW-0732">Signal</keyword>
<reference evidence="4 5" key="1">
    <citation type="submission" date="2018-10" db="EMBL/GenBank/DDBJ databases">
        <title>Phylogenomics of Brevibacillus.</title>
        <authorList>
            <person name="Dunlap C."/>
        </authorList>
    </citation>
    <scope>NUCLEOTIDE SEQUENCE [LARGE SCALE GENOMIC DNA]</scope>
    <source>
        <strain evidence="4 5">JCM 15716</strain>
    </source>
</reference>
<feature type="compositionally biased region" description="Polar residues" evidence="2">
    <location>
        <begin position="679"/>
        <end position="693"/>
    </location>
</feature>
<dbReference type="EMBL" id="RHHQ01000017">
    <property type="protein sequence ID" value="RNB84485.1"/>
    <property type="molecule type" value="Genomic_DNA"/>
</dbReference>
<evidence type="ECO:0000256" key="1">
    <source>
        <dbReference type="PROSITE-ProRule" id="PRU00339"/>
    </source>
</evidence>
<gene>
    <name evidence="4" type="ORF">EDM56_20435</name>
</gene>
<comment type="caution">
    <text evidence="4">The sequence shown here is derived from an EMBL/GenBank/DDBJ whole genome shotgun (WGS) entry which is preliminary data.</text>
</comment>
<dbReference type="InterPro" id="IPR011990">
    <property type="entry name" value="TPR-like_helical_dom_sf"/>
</dbReference>
<evidence type="ECO:0000256" key="2">
    <source>
        <dbReference type="SAM" id="MobiDB-lite"/>
    </source>
</evidence>
<name>A0A3M8DAZ6_9BACL</name>
<evidence type="ECO:0000313" key="5">
    <source>
        <dbReference type="Proteomes" id="UP000271031"/>
    </source>
</evidence>
<dbReference type="OrthoDB" id="573532at2"/>
<evidence type="ECO:0000256" key="3">
    <source>
        <dbReference type="SAM" id="SignalP"/>
    </source>
</evidence>
<feature type="repeat" description="TPR" evidence="1">
    <location>
        <begin position="362"/>
        <end position="395"/>
    </location>
</feature>